<dbReference type="GO" id="GO:0016747">
    <property type="term" value="F:acyltransferase activity, transferring groups other than amino-acyl groups"/>
    <property type="evidence" value="ECO:0007669"/>
    <property type="project" value="InterPro"/>
</dbReference>
<evidence type="ECO:0000313" key="2">
    <source>
        <dbReference type="EMBL" id="SOR77487.1"/>
    </source>
</evidence>
<sequence length="133" mass="14012">MHAGALRRRPLTLYAAHAADFLVAEGPDGTLEGCLALRVHAAHTEGSRGPAGVLYNFCVARHRQGSGLGGQLMRAVLARARARSLGSLFTATVGSGSLFLRHGFAPAGVRLAPEAWATSLDPSRNARVLMRTL</sequence>
<keyword evidence="3" id="KW-1185">Reference proteome</keyword>
<dbReference type="AlphaFoldDB" id="A0A2N9B2D1"/>
<reference evidence="3" key="1">
    <citation type="submission" date="2017-11" db="EMBL/GenBank/DDBJ databases">
        <authorList>
            <person name="Wibberg D."/>
        </authorList>
    </citation>
    <scope>NUCLEOTIDE SEQUENCE [LARGE SCALE GENOMIC DNA]</scope>
</reference>
<dbReference type="PROSITE" id="PS51186">
    <property type="entry name" value="GNAT"/>
    <property type="match status" value="1"/>
</dbReference>
<dbReference type="Gene3D" id="3.40.630.30">
    <property type="match status" value="1"/>
</dbReference>
<name>A0A2N9B2D1_STRCX</name>
<dbReference type="SUPFAM" id="SSF55729">
    <property type="entry name" value="Acyl-CoA N-acyltransferases (Nat)"/>
    <property type="match status" value="1"/>
</dbReference>
<dbReference type="InterPro" id="IPR016181">
    <property type="entry name" value="Acyl_CoA_acyltransferase"/>
</dbReference>
<gene>
    <name evidence="2" type="ORF">SCNRRL3882_0959</name>
</gene>
<proteinExistence type="predicted"/>
<evidence type="ECO:0000259" key="1">
    <source>
        <dbReference type="PROSITE" id="PS51186"/>
    </source>
</evidence>
<protein>
    <submittedName>
        <fullName evidence="2">N-acetylglutamate synthase</fullName>
    </submittedName>
</protein>
<organism evidence="2 3">
    <name type="scientific">Streptomyces chartreusis NRRL 3882</name>
    <dbReference type="NCBI Taxonomy" id="1079985"/>
    <lineage>
        <taxon>Bacteria</taxon>
        <taxon>Bacillati</taxon>
        <taxon>Actinomycetota</taxon>
        <taxon>Actinomycetes</taxon>
        <taxon>Kitasatosporales</taxon>
        <taxon>Streptomycetaceae</taxon>
        <taxon>Streptomyces</taxon>
    </lineage>
</organism>
<dbReference type="InterPro" id="IPR000182">
    <property type="entry name" value="GNAT_dom"/>
</dbReference>
<dbReference type="EMBL" id="LT963352">
    <property type="protein sequence ID" value="SOR77487.1"/>
    <property type="molecule type" value="Genomic_DNA"/>
</dbReference>
<dbReference type="Proteomes" id="UP000235464">
    <property type="component" value="Chromosome I"/>
</dbReference>
<accession>A0A2N9B2D1</accession>
<evidence type="ECO:0000313" key="3">
    <source>
        <dbReference type="Proteomes" id="UP000235464"/>
    </source>
</evidence>
<feature type="domain" description="N-acetyltransferase" evidence="1">
    <location>
        <begin position="1"/>
        <end position="127"/>
    </location>
</feature>
<dbReference type="Pfam" id="PF13508">
    <property type="entry name" value="Acetyltransf_7"/>
    <property type="match status" value="1"/>
</dbReference>